<dbReference type="EMBL" id="MK072515">
    <property type="protein sequence ID" value="AYV86796.1"/>
    <property type="molecule type" value="Genomic_DNA"/>
</dbReference>
<proteinExistence type="predicted"/>
<reference evidence="2" key="1">
    <citation type="submission" date="2018-10" db="EMBL/GenBank/DDBJ databases">
        <title>Hidden diversity of soil giant viruses.</title>
        <authorList>
            <person name="Schulz F."/>
            <person name="Alteio L."/>
            <person name="Goudeau D."/>
            <person name="Ryan E.M."/>
            <person name="Malmstrom R.R."/>
            <person name="Blanchard J."/>
            <person name="Woyke T."/>
        </authorList>
    </citation>
    <scope>NUCLEOTIDE SEQUENCE</scope>
    <source>
        <strain evidence="2">SYV1</strain>
    </source>
</reference>
<feature type="region of interest" description="Disordered" evidence="1">
    <location>
        <begin position="272"/>
        <end position="321"/>
    </location>
</feature>
<evidence type="ECO:0000313" key="2">
    <source>
        <dbReference type="EMBL" id="AYV86796.1"/>
    </source>
</evidence>
<organism evidence="2">
    <name type="scientific">Sylvanvirus sp</name>
    <dbReference type="NCBI Taxonomy" id="2487774"/>
    <lineage>
        <taxon>Viruses</taxon>
    </lineage>
</organism>
<feature type="compositionally biased region" description="Basic residues" evidence="1">
    <location>
        <begin position="100"/>
        <end position="116"/>
    </location>
</feature>
<gene>
    <name evidence="2" type="ORF">Sylvanvirus9_26</name>
</gene>
<feature type="compositionally biased region" description="Low complexity" evidence="1">
    <location>
        <begin position="72"/>
        <end position="91"/>
    </location>
</feature>
<feature type="compositionally biased region" description="Low complexity" evidence="1">
    <location>
        <begin position="188"/>
        <end position="204"/>
    </location>
</feature>
<feature type="compositionally biased region" description="Polar residues" evidence="1">
    <location>
        <begin position="1"/>
        <end position="12"/>
    </location>
</feature>
<feature type="compositionally biased region" description="Basic and acidic residues" evidence="1">
    <location>
        <begin position="272"/>
        <end position="283"/>
    </location>
</feature>
<protein>
    <submittedName>
        <fullName evidence="2">Uncharacterized protein</fullName>
    </submittedName>
</protein>
<sequence>MSGSETKLSVQERQLLETKTTDLKTGRTNGRASTPPPPIARKMVKQARPAAIPVVSRAPRSRSRSRSRSQSKRSNSYSRSYSGSEYSSESCSPPPPSKRVQGRGPRRSSPKPRRQNTRQQNSNQSNAQQSVSSPPHLEELAQLFMQRMWLNMNGNEPVLNWLPDITNIPGMSSPVSTSNQDSFRTGRASSFPPSNSHNSNESASTMIPSIETCISSQAFDQVTKMVSAGFAHTLGKTCYSALQSLPQWFNEASMAESGNHNSVGGQPRRFEFVEESDQPHGQEQDQPYNPPPSRHYSQSEPEQLDERREDKHRDNNRKRNK</sequence>
<feature type="compositionally biased region" description="Basic residues" evidence="1">
    <location>
        <begin position="59"/>
        <end position="71"/>
    </location>
</feature>
<feature type="compositionally biased region" description="Basic and acidic residues" evidence="1">
    <location>
        <begin position="304"/>
        <end position="313"/>
    </location>
</feature>
<feature type="compositionally biased region" description="Polar residues" evidence="1">
    <location>
        <begin position="172"/>
        <end position="183"/>
    </location>
</feature>
<feature type="compositionally biased region" description="Basic and acidic residues" evidence="1">
    <location>
        <begin position="14"/>
        <end position="25"/>
    </location>
</feature>
<feature type="compositionally biased region" description="Low complexity" evidence="1">
    <location>
        <begin position="117"/>
        <end position="133"/>
    </location>
</feature>
<accession>A0A3G5AI05</accession>
<feature type="region of interest" description="Disordered" evidence="1">
    <location>
        <begin position="1"/>
        <end position="134"/>
    </location>
</feature>
<name>A0A3G5AI05_9VIRU</name>
<feature type="region of interest" description="Disordered" evidence="1">
    <location>
        <begin position="172"/>
        <end position="204"/>
    </location>
</feature>
<evidence type="ECO:0000256" key="1">
    <source>
        <dbReference type="SAM" id="MobiDB-lite"/>
    </source>
</evidence>